<dbReference type="EMBL" id="VCAU01000052">
    <property type="protein sequence ID" value="KAF9888037.1"/>
    <property type="molecule type" value="Genomic_DNA"/>
</dbReference>
<dbReference type="InterPro" id="IPR036282">
    <property type="entry name" value="Glutathione-S-Trfase_C_sf"/>
</dbReference>
<evidence type="ECO:0000259" key="6">
    <source>
        <dbReference type="PROSITE" id="PS50405"/>
    </source>
</evidence>
<evidence type="ECO:0000259" key="5">
    <source>
        <dbReference type="PROSITE" id="PS50404"/>
    </source>
</evidence>
<comment type="caution">
    <text evidence="7">The sequence shown here is derived from an EMBL/GenBank/DDBJ whole genome shotgun (WGS) entry which is preliminary data.</text>
</comment>
<dbReference type="SFLD" id="SFLDS00019">
    <property type="entry name" value="Glutathione_Transferase_(cytos"/>
    <property type="match status" value="1"/>
</dbReference>
<evidence type="ECO:0000313" key="8">
    <source>
        <dbReference type="Proteomes" id="UP001194746"/>
    </source>
</evidence>
<organism evidence="7 8">
    <name type="scientific">Aspergillus nanangensis</name>
    <dbReference type="NCBI Taxonomy" id="2582783"/>
    <lineage>
        <taxon>Eukaryota</taxon>
        <taxon>Fungi</taxon>
        <taxon>Dikarya</taxon>
        <taxon>Ascomycota</taxon>
        <taxon>Pezizomycotina</taxon>
        <taxon>Eurotiomycetes</taxon>
        <taxon>Eurotiomycetidae</taxon>
        <taxon>Eurotiales</taxon>
        <taxon>Aspergillaceae</taxon>
        <taxon>Aspergillus</taxon>
        <taxon>Aspergillus subgen. Circumdati</taxon>
    </lineage>
</organism>
<dbReference type="Proteomes" id="UP001194746">
    <property type="component" value="Unassembled WGS sequence"/>
</dbReference>
<dbReference type="EC" id="2.5.1.18" evidence="1"/>
<dbReference type="PROSITE" id="PS50405">
    <property type="entry name" value="GST_CTER"/>
    <property type="match status" value="1"/>
</dbReference>
<dbReference type="Gene3D" id="1.20.1050.10">
    <property type="match status" value="1"/>
</dbReference>
<comment type="catalytic activity">
    <reaction evidence="3">
        <text>RX + glutathione = an S-substituted glutathione + a halide anion + H(+)</text>
        <dbReference type="Rhea" id="RHEA:16437"/>
        <dbReference type="ChEBI" id="CHEBI:15378"/>
        <dbReference type="ChEBI" id="CHEBI:16042"/>
        <dbReference type="ChEBI" id="CHEBI:17792"/>
        <dbReference type="ChEBI" id="CHEBI:57925"/>
        <dbReference type="ChEBI" id="CHEBI:90779"/>
        <dbReference type="EC" id="2.5.1.18"/>
    </reaction>
</comment>
<dbReference type="InterPro" id="IPR040079">
    <property type="entry name" value="Glutathione_S-Trfase"/>
</dbReference>
<evidence type="ECO:0000313" key="7">
    <source>
        <dbReference type="EMBL" id="KAF9888037.1"/>
    </source>
</evidence>
<accession>A0AAD4CKN1</accession>
<dbReference type="SFLD" id="SFLDG00358">
    <property type="entry name" value="Main_(cytGST)"/>
    <property type="match status" value="1"/>
</dbReference>
<dbReference type="Pfam" id="PF00043">
    <property type="entry name" value="GST_C"/>
    <property type="match status" value="1"/>
</dbReference>
<dbReference type="SUPFAM" id="SSF47616">
    <property type="entry name" value="GST C-terminal domain-like"/>
    <property type="match status" value="1"/>
</dbReference>
<dbReference type="InterPro" id="IPR004046">
    <property type="entry name" value="GST_C"/>
</dbReference>
<dbReference type="PANTHER" id="PTHR43900:SF3">
    <property type="entry name" value="GLUTATHIONE S-TRANSFERASE RHO"/>
    <property type="match status" value="1"/>
</dbReference>
<sequence>MVLKLYGSAMATSRVLVTILEKELPYELILVDISQGHHKTDEYRKMQPFGKVPVLDDEEFVMFESRAICKYPARKYPSGAKLIPGDNDEAYGRFEQACSIEQSHFAAAAETIGTEPFIKAMKGLGPPDEAKVAQAEEDLDLVLSVYGQILSKQKYIAGDELTVADLFHLPNGAALMAGKWKDVFAKYPNVDKWFKELQGRETWVRAASEAGTIL</sequence>
<protein>
    <recommendedName>
        <fullName evidence="1">glutathione transferase</fullName>
        <ecNumber evidence="1">2.5.1.18</ecNumber>
    </recommendedName>
</protein>
<dbReference type="InterPro" id="IPR010987">
    <property type="entry name" value="Glutathione-S-Trfase_C-like"/>
</dbReference>
<dbReference type="GO" id="GO:0005737">
    <property type="term" value="C:cytoplasm"/>
    <property type="evidence" value="ECO:0007669"/>
    <property type="project" value="TreeGrafter"/>
</dbReference>
<dbReference type="PANTHER" id="PTHR43900">
    <property type="entry name" value="GLUTATHIONE S-TRANSFERASE RHO"/>
    <property type="match status" value="1"/>
</dbReference>
<feature type="domain" description="GST N-terminal" evidence="5">
    <location>
        <begin position="1"/>
        <end position="80"/>
    </location>
</feature>
<evidence type="ECO:0000256" key="4">
    <source>
        <dbReference type="RuleBase" id="RU003494"/>
    </source>
</evidence>
<reference evidence="7" key="2">
    <citation type="submission" date="2020-02" db="EMBL/GenBank/DDBJ databases">
        <authorList>
            <person name="Gilchrist C.L.M."/>
            <person name="Chooi Y.-H."/>
        </authorList>
    </citation>
    <scope>NUCLEOTIDE SEQUENCE</scope>
    <source>
        <strain evidence="7">MST-FP2251</strain>
    </source>
</reference>
<dbReference type="PROSITE" id="PS50404">
    <property type="entry name" value="GST_NTER"/>
    <property type="match status" value="1"/>
</dbReference>
<evidence type="ECO:0000256" key="3">
    <source>
        <dbReference type="ARBA" id="ARBA00047960"/>
    </source>
</evidence>
<feature type="domain" description="GST C-terminal" evidence="6">
    <location>
        <begin position="87"/>
        <end position="214"/>
    </location>
</feature>
<keyword evidence="8" id="KW-1185">Reference proteome</keyword>
<dbReference type="GO" id="GO:0006749">
    <property type="term" value="P:glutathione metabolic process"/>
    <property type="evidence" value="ECO:0007669"/>
    <property type="project" value="TreeGrafter"/>
</dbReference>
<proteinExistence type="inferred from homology"/>
<dbReference type="GO" id="GO:0004364">
    <property type="term" value="F:glutathione transferase activity"/>
    <property type="evidence" value="ECO:0007669"/>
    <property type="project" value="UniProtKB-EC"/>
</dbReference>
<reference evidence="7" key="1">
    <citation type="journal article" date="2019" name="Beilstein J. Org. Chem.">
        <title>Nanangenines: drimane sesquiterpenoids as the dominant metabolite cohort of a novel Australian fungus, Aspergillus nanangensis.</title>
        <authorList>
            <person name="Lacey H.J."/>
            <person name="Gilchrist C.L.M."/>
            <person name="Crombie A."/>
            <person name="Kalaitzis J.A."/>
            <person name="Vuong D."/>
            <person name="Rutledge P.J."/>
            <person name="Turner P."/>
            <person name="Pitt J.I."/>
            <person name="Lacey E."/>
            <person name="Chooi Y.H."/>
            <person name="Piggott A.M."/>
        </authorList>
    </citation>
    <scope>NUCLEOTIDE SEQUENCE</scope>
    <source>
        <strain evidence="7">MST-FP2251</strain>
    </source>
</reference>
<evidence type="ECO:0000256" key="2">
    <source>
        <dbReference type="ARBA" id="ARBA00022679"/>
    </source>
</evidence>
<comment type="similarity">
    <text evidence="4">Belongs to the GST superfamily.</text>
</comment>
<dbReference type="InterPro" id="IPR036249">
    <property type="entry name" value="Thioredoxin-like_sf"/>
</dbReference>
<dbReference type="GO" id="GO:0043295">
    <property type="term" value="F:glutathione binding"/>
    <property type="evidence" value="ECO:0007669"/>
    <property type="project" value="TreeGrafter"/>
</dbReference>
<gene>
    <name evidence="7" type="ORF">FE257_009301</name>
</gene>
<evidence type="ECO:0000256" key="1">
    <source>
        <dbReference type="ARBA" id="ARBA00012452"/>
    </source>
</evidence>
<dbReference type="FunFam" id="3.40.30.10:FF:000016">
    <property type="entry name" value="Glutathione S-transferase F2"/>
    <property type="match status" value="1"/>
</dbReference>
<name>A0AAD4CKN1_ASPNN</name>
<dbReference type="Gene3D" id="3.40.30.10">
    <property type="entry name" value="Glutaredoxin"/>
    <property type="match status" value="1"/>
</dbReference>
<dbReference type="InterPro" id="IPR004045">
    <property type="entry name" value="Glutathione_S-Trfase_N"/>
</dbReference>
<dbReference type="AlphaFoldDB" id="A0AAD4CKN1"/>
<dbReference type="Pfam" id="PF02798">
    <property type="entry name" value="GST_N"/>
    <property type="match status" value="1"/>
</dbReference>
<dbReference type="SUPFAM" id="SSF52833">
    <property type="entry name" value="Thioredoxin-like"/>
    <property type="match status" value="1"/>
</dbReference>
<keyword evidence="2" id="KW-0808">Transferase</keyword>